<dbReference type="Proteomes" id="UP001077788">
    <property type="component" value="Unassembled WGS sequence"/>
</dbReference>
<evidence type="ECO:0000256" key="2">
    <source>
        <dbReference type="ARBA" id="ARBA00009474"/>
    </source>
</evidence>
<dbReference type="AlphaFoldDB" id="A0A223MHH8"/>
<dbReference type="EMBL" id="JAPQFC010000001">
    <property type="protein sequence ID" value="MCY6523647.1"/>
    <property type="molecule type" value="Genomic_DNA"/>
</dbReference>
<dbReference type="OMA" id="IMPPVAV"/>
<feature type="transmembrane region" description="Helical" evidence="9">
    <location>
        <begin position="36"/>
        <end position="56"/>
    </location>
</feature>
<evidence type="ECO:0000256" key="3">
    <source>
        <dbReference type="ARBA" id="ARBA00018831"/>
    </source>
</evidence>
<evidence type="ECO:0000256" key="7">
    <source>
        <dbReference type="ARBA" id="ARBA00022989"/>
    </source>
</evidence>
<dbReference type="NCBIfam" id="NF002493">
    <property type="entry name" value="PRK01816.1"/>
    <property type="match status" value="1"/>
</dbReference>
<gene>
    <name evidence="11" type="primary">yfbV</name>
    <name evidence="11" type="ORF">NCTC10976_01042</name>
    <name evidence="10" type="ORF">OYG11_05255</name>
</gene>
<sequence length="144" mass="16626">MNATLQAGQRYLATYPNQKKLGLFMPDYRLIRLVKLASRFMPAFACFAILWQYFFADPSQSILANAIITSLFALSLPYQGLYWLGKRAASPLPLSLLGWYQELKQKLINENKKVEDQAMPSYQDFANLLQLAEQTWGNEYFDKL</sequence>
<evidence type="ECO:0000313" key="12">
    <source>
        <dbReference type="Proteomes" id="UP000275510"/>
    </source>
</evidence>
<dbReference type="Proteomes" id="UP000275510">
    <property type="component" value="Chromosome"/>
</dbReference>
<keyword evidence="7 9" id="KW-1133">Transmembrane helix</keyword>
<dbReference type="EMBL" id="LR134515">
    <property type="protein sequence ID" value="VEJ16938.1"/>
    <property type="molecule type" value="Genomic_DNA"/>
</dbReference>
<dbReference type="RefSeq" id="WP_005597682.1">
    <property type="nucleotide sequence ID" value="NZ_CBDBSU010000022.1"/>
</dbReference>
<keyword evidence="8 9" id="KW-0472">Membrane</keyword>
<organism evidence="11 12">
    <name type="scientific">Actinobacillus pleuropneumoniae</name>
    <name type="common">Haemophilus pleuropneumoniae</name>
    <dbReference type="NCBI Taxonomy" id="715"/>
    <lineage>
        <taxon>Bacteria</taxon>
        <taxon>Pseudomonadati</taxon>
        <taxon>Pseudomonadota</taxon>
        <taxon>Gammaproteobacteria</taxon>
        <taxon>Pasteurellales</taxon>
        <taxon>Pasteurellaceae</taxon>
        <taxon>Actinobacillus</taxon>
    </lineage>
</organism>
<reference evidence="10" key="3">
    <citation type="submission" date="2022-12" db="EMBL/GenBank/DDBJ databases">
        <authorList>
            <person name="Kardos G."/>
            <person name="Sarkozi R."/>
            <person name="Laczko L."/>
            <person name="Marton S."/>
            <person name="Makrai L."/>
            <person name="Banyai K."/>
            <person name="Fodor L."/>
        </authorList>
    </citation>
    <scope>NUCLEOTIDE SEQUENCE</scope>
    <source>
        <strain evidence="10">84/14</strain>
    </source>
</reference>
<keyword evidence="6 9" id="KW-0812">Transmembrane</keyword>
<dbReference type="InterPro" id="IPR007334">
    <property type="entry name" value="UPF0208"/>
</dbReference>
<evidence type="ECO:0000256" key="1">
    <source>
        <dbReference type="ARBA" id="ARBA00004429"/>
    </source>
</evidence>
<proteinExistence type="inferred from homology"/>
<evidence type="ECO:0000256" key="4">
    <source>
        <dbReference type="ARBA" id="ARBA00022475"/>
    </source>
</evidence>
<protein>
    <recommendedName>
        <fullName evidence="3">UPF0208 membrane protein YfbV</fullName>
    </recommendedName>
</protein>
<evidence type="ECO:0000256" key="6">
    <source>
        <dbReference type="ARBA" id="ARBA00022692"/>
    </source>
</evidence>
<evidence type="ECO:0000313" key="11">
    <source>
        <dbReference type="EMBL" id="VEJ16938.1"/>
    </source>
</evidence>
<evidence type="ECO:0000313" key="10">
    <source>
        <dbReference type="EMBL" id="MCY6523647.1"/>
    </source>
</evidence>
<reference evidence="11 12" key="1">
    <citation type="submission" date="2018-12" db="EMBL/GenBank/DDBJ databases">
        <authorList>
            <consortium name="Pathogen Informatics"/>
        </authorList>
    </citation>
    <scope>NUCLEOTIDE SEQUENCE [LARGE SCALE GENOMIC DNA]</scope>
    <source>
        <strain evidence="11 12">NCTC10976</strain>
    </source>
</reference>
<dbReference type="GO" id="GO:0005886">
    <property type="term" value="C:plasma membrane"/>
    <property type="evidence" value="ECO:0007669"/>
    <property type="project" value="UniProtKB-SubCell"/>
</dbReference>
<dbReference type="OrthoDB" id="7066670at2"/>
<name>A0A223MHH8_ACTPL</name>
<dbReference type="Pfam" id="PF04217">
    <property type="entry name" value="DUF412"/>
    <property type="match status" value="1"/>
</dbReference>
<feature type="transmembrane region" description="Helical" evidence="9">
    <location>
        <begin position="62"/>
        <end position="84"/>
    </location>
</feature>
<accession>A0A223MHH8</accession>
<evidence type="ECO:0000256" key="9">
    <source>
        <dbReference type="SAM" id="Phobius"/>
    </source>
</evidence>
<evidence type="ECO:0000256" key="8">
    <source>
        <dbReference type="ARBA" id="ARBA00023136"/>
    </source>
</evidence>
<comment type="similarity">
    <text evidence="2">Belongs to the UPF0208 family.</text>
</comment>
<dbReference type="GeneID" id="48599204"/>
<reference evidence="10" key="2">
    <citation type="journal article" date="2021" name="Vet Sci">
        <title>O-Serogroups and Pathovirotypes of Escherichia coli Isolated from Post-Weaning Piglets Showing Diarrhoea and/or Oedema in South Korea.</title>
        <authorList>
            <person name="Byun J.W."/>
            <person name="Moon B.Y."/>
            <person name="Do K.H."/>
            <person name="Lee K."/>
            <person name="Lee H.Y."/>
            <person name="Kim W.I."/>
            <person name="So B."/>
            <person name="Lee W.K."/>
        </authorList>
    </citation>
    <scope>NUCLEOTIDE SEQUENCE</scope>
    <source>
        <strain evidence="10">84/14</strain>
    </source>
</reference>
<keyword evidence="5" id="KW-0997">Cell inner membrane</keyword>
<evidence type="ECO:0000256" key="5">
    <source>
        <dbReference type="ARBA" id="ARBA00022519"/>
    </source>
</evidence>
<keyword evidence="4" id="KW-1003">Cell membrane</keyword>
<comment type="subcellular location">
    <subcellularLocation>
        <location evidence="1">Cell inner membrane</location>
        <topology evidence="1">Multi-pass membrane protein</topology>
    </subcellularLocation>
</comment>